<gene>
    <name evidence="2" type="ORF">SNEC2469_LOCUS3135</name>
</gene>
<name>A0A812KE18_9DINO</name>
<proteinExistence type="predicted"/>
<dbReference type="EMBL" id="CAJNJA010007483">
    <property type="protein sequence ID" value="CAE7225310.1"/>
    <property type="molecule type" value="Genomic_DNA"/>
</dbReference>
<feature type="region of interest" description="Disordered" evidence="1">
    <location>
        <begin position="23"/>
        <end position="55"/>
    </location>
</feature>
<feature type="compositionally biased region" description="Acidic residues" evidence="1">
    <location>
        <begin position="23"/>
        <end position="33"/>
    </location>
</feature>
<evidence type="ECO:0000313" key="2">
    <source>
        <dbReference type="EMBL" id="CAE7225310.1"/>
    </source>
</evidence>
<dbReference type="Proteomes" id="UP000601435">
    <property type="component" value="Unassembled WGS sequence"/>
</dbReference>
<protein>
    <submittedName>
        <fullName evidence="2">Uncharacterized protein</fullName>
    </submittedName>
</protein>
<keyword evidence="3" id="KW-1185">Reference proteome</keyword>
<sequence length="153" mass="17476">MSSKIVRLPMHGMFPFRHAPAVVEEDEEEEPEMQNENARPRQVLRRPDRKRDSQKIAATIKWKEAKDRLELGEPFLHRRLQLNKAMRASEMLERDSVILAADAESSTTGQQLNALQAKIAVVQSLQSTLFDTYDQPNPPASALATFEQLIPRE</sequence>
<accession>A0A812KE18</accession>
<reference evidence="2" key="1">
    <citation type="submission" date="2021-02" db="EMBL/GenBank/DDBJ databases">
        <authorList>
            <person name="Dougan E. K."/>
            <person name="Rhodes N."/>
            <person name="Thang M."/>
            <person name="Chan C."/>
        </authorList>
    </citation>
    <scope>NUCLEOTIDE SEQUENCE</scope>
</reference>
<feature type="non-terminal residue" evidence="2">
    <location>
        <position position="153"/>
    </location>
</feature>
<dbReference type="AlphaFoldDB" id="A0A812KE18"/>
<evidence type="ECO:0000256" key="1">
    <source>
        <dbReference type="SAM" id="MobiDB-lite"/>
    </source>
</evidence>
<comment type="caution">
    <text evidence="2">The sequence shown here is derived from an EMBL/GenBank/DDBJ whole genome shotgun (WGS) entry which is preliminary data.</text>
</comment>
<feature type="compositionally biased region" description="Basic and acidic residues" evidence="1">
    <location>
        <begin position="45"/>
        <end position="54"/>
    </location>
</feature>
<dbReference type="OrthoDB" id="10318786at2759"/>
<evidence type="ECO:0000313" key="3">
    <source>
        <dbReference type="Proteomes" id="UP000601435"/>
    </source>
</evidence>
<organism evidence="2 3">
    <name type="scientific">Symbiodinium necroappetens</name>
    <dbReference type="NCBI Taxonomy" id="1628268"/>
    <lineage>
        <taxon>Eukaryota</taxon>
        <taxon>Sar</taxon>
        <taxon>Alveolata</taxon>
        <taxon>Dinophyceae</taxon>
        <taxon>Suessiales</taxon>
        <taxon>Symbiodiniaceae</taxon>
        <taxon>Symbiodinium</taxon>
    </lineage>
</organism>